<comment type="caution">
    <text evidence="1">The sequence shown here is derived from an EMBL/GenBank/DDBJ whole genome shotgun (WGS) entry which is preliminary data.</text>
</comment>
<dbReference type="STRING" id="42251.A0A2T6ZEP6"/>
<dbReference type="EMBL" id="NESQ01000331">
    <property type="protein sequence ID" value="PUU73970.1"/>
    <property type="molecule type" value="Genomic_DNA"/>
</dbReference>
<accession>A0A2T6ZEP6</accession>
<dbReference type="OrthoDB" id="429143at2759"/>
<proteinExistence type="predicted"/>
<sequence>MTGQSPPTEVLFHRYWSRQFHWDQGYHYLTALPDRALLFGRGLRQALATEIGTVDDSVVDKIWTGIMGFSGDVHAWTDEAPPDISGRREEVVARILGVKGGVRVIVEMDVTVARVERAKGLERFKGMFFG</sequence>
<keyword evidence="2" id="KW-1185">Reference proteome</keyword>
<reference evidence="1 2" key="1">
    <citation type="submission" date="2017-04" db="EMBL/GenBank/DDBJ databases">
        <title>Draft genome sequence of Tuber borchii Vittad., a whitish edible truffle.</title>
        <authorList>
            <consortium name="DOE Joint Genome Institute"/>
            <person name="Murat C."/>
            <person name="Kuo A."/>
            <person name="Barry K.W."/>
            <person name="Clum A."/>
            <person name="Dockter R.B."/>
            <person name="Fauchery L."/>
            <person name="Iotti M."/>
            <person name="Kohler A."/>
            <person name="Labutti K."/>
            <person name="Lindquist E.A."/>
            <person name="Lipzen A."/>
            <person name="Ohm R.A."/>
            <person name="Wang M."/>
            <person name="Grigoriev I.V."/>
            <person name="Zambonelli A."/>
            <person name="Martin F.M."/>
        </authorList>
    </citation>
    <scope>NUCLEOTIDE SEQUENCE [LARGE SCALE GENOMIC DNA]</scope>
    <source>
        <strain evidence="1 2">Tbo3840</strain>
    </source>
</reference>
<organism evidence="1 2">
    <name type="scientific">Tuber borchii</name>
    <name type="common">White truffle</name>
    <dbReference type="NCBI Taxonomy" id="42251"/>
    <lineage>
        <taxon>Eukaryota</taxon>
        <taxon>Fungi</taxon>
        <taxon>Dikarya</taxon>
        <taxon>Ascomycota</taxon>
        <taxon>Pezizomycotina</taxon>
        <taxon>Pezizomycetes</taxon>
        <taxon>Pezizales</taxon>
        <taxon>Tuberaceae</taxon>
        <taxon>Tuber</taxon>
    </lineage>
</organism>
<dbReference type="AlphaFoldDB" id="A0A2T6ZEP6"/>
<name>A0A2T6ZEP6_TUBBO</name>
<evidence type="ECO:0000313" key="2">
    <source>
        <dbReference type="Proteomes" id="UP000244722"/>
    </source>
</evidence>
<evidence type="ECO:0000313" key="1">
    <source>
        <dbReference type="EMBL" id="PUU73970.1"/>
    </source>
</evidence>
<protein>
    <submittedName>
        <fullName evidence="1">Uncharacterized protein</fullName>
    </submittedName>
</protein>
<gene>
    <name evidence="1" type="ORF">B9Z19DRAFT_1196565</name>
</gene>
<dbReference type="Proteomes" id="UP000244722">
    <property type="component" value="Unassembled WGS sequence"/>
</dbReference>